<dbReference type="Proteomes" id="UP000197781">
    <property type="component" value="Chromosome"/>
</dbReference>
<evidence type="ECO:0000313" key="2">
    <source>
        <dbReference type="EMBL" id="ASJ54884.1"/>
    </source>
</evidence>
<dbReference type="InterPro" id="IPR012340">
    <property type="entry name" value="NA-bd_OB-fold"/>
</dbReference>
<dbReference type="SUPFAM" id="SSF50249">
    <property type="entry name" value="Nucleic acid-binding proteins"/>
    <property type="match status" value="1"/>
</dbReference>
<dbReference type="InterPro" id="IPR022595">
    <property type="entry name" value="Enc34_ssDNA-bd"/>
</dbReference>
<feature type="region of interest" description="Disordered" evidence="1">
    <location>
        <begin position="184"/>
        <end position="274"/>
    </location>
</feature>
<dbReference type="KEGG" id="bfm:BP422_15705"/>
<feature type="compositionally biased region" description="Low complexity" evidence="1">
    <location>
        <begin position="212"/>
        <end position="228"/>
    </location>
</feature>
<protein>
    <recommendedName>
        <fullName evidence="4">DUF2815 domain-containing protein</fullName>
    </recommendedName>
</protein>
<reference evidence="2 3" key="1">
    <citation type="submission" date="2016-11" db="EMBL/GenBank/DDBJ databases">
        <authorList>
            <person name="Jaros S."/>
            <person name="Januszkiewicz K."/>
            <person name="Wedrychowicz H."/>
        </authorList>
    </citation>
    <scope>NUCLEOTIDE SEQUENCE [LARGE SCALE GENOMIC DNA]</scope>
    <source>
        <strain evidence="2 3">NF2</strain>
    </source>
</reference>
<dbReference type="Pfam" id="PF10991">
    <property type="entry name" value="Enc34_ssDNA-bd"/>
    <property type="match status" value="1"/>
</dbReference>
<feature type="compositionally biased region" description="Low complexity" evidence="1">
    <location>
        <begin position="236"/>
        <end position="251"/>
    </location>
</feature>
<evidence type="ECO:0008006" key="4">
    <source>
        <dbReference type="Google" id="ProtNLM"/>
    </source>
</evidence>
<name>A0A220MII1_9BACL</name>
<gene>
    <name evidence="2" type="ORF">BP422_15705</name>
</gene>
<evidence type="ECO:0000256" key="1">
    <source>
        <dbReference type="SAM" id="MobiDB-lite"/>
    </source>
</evidence>
<dbReference type="Gene3D" id="2.40.50.140">
    <property type="entry name" value="Nucleic acid-binding proteins"/>
    <property type="match status" value="1"/>
</dbReference>
<evidence type="ECO:0000313" key="3">
    <source>
        <dbReference type="Proteomes" id="UP000197781"/>
    </source>
</evidence>
<organism evidence="2 3">
    <name type="scientific">Brevibacillus formosus</name>
    <dbReference type="NCBI Taxonomy" id="54913"/>
    <lineage>
        <taxon>Bacteria</taxon>
        <taxon>Bacillati</taxon>
        <taxon>Bacillota</taxon>
        <taxon>Bacilli</taxon>
        <taxon>Bacillales</taxon>
        <taxon>Paenibacillaceae</taxon>
        <taxon>Brevibacillus</taxon>
    </lineage>
</organism>
<dbReference type="EMBL" id="CP018145">
    <property type="protein sequence ID" value="ASJ54884.1"/>
    <property type="molecule type" value="Genomic_DNA"/>
</dbReference>
<accession>A0A220MII1</accession>
<dbReference type="RefSeq" id="WP_088908590.1">
    <property type="nucleotide sequence ID" value="NZ_CP018145.1"/>
</dbReference>
<dbReference type="AlphaFoldDB" id="A0A220MII1"/>
<sequence length="274" mass="29081">MSNQDPKRVVTGKVRLSYVHLFTPRAGLNGGEPKFSVTLLIPKTDVATRQRIDAAINAAIQEAVGTKWNGVRPPVIPMPIHDGDGVKADGTPFSEECRGHWVMTASTQADRKPDVVDINLNPIINQSEIYSGIYARVSIRFFGYLSQGKKGIGCGLGNVQKLEDGQPLGGGGASAASDFGSLADHAPVPAYQPPAYSPQGYGAPQQPPVYNQPPAYGQPQGYPQQGYVPPAPPAQQPQGYPPMQQGYGQQPPVAPPNQFDPITGKPFSGGIMGL</sequence>
<proteinExistence type="predicted"/>